<dbReference type="PANTHER" id="PTHR43397">
    <property type="entry name" value="ERGOTHIONEINE BIOSYNTHESIS PROTEIN 1"/>
    <property type="match status" value="1"/>
</dbReference>
<keyword evidence="1 4" id="KW-0489">Methyltransferase</keyword>
<dbReference type="RefSeq" id="WP_192030538.1">
    <property type="nucleotide sequence ID" value="NZ_JACYTR010000041.1"/>
</dbReference>
<evidence type="ECO:0000313" key="4">
    <source>
        <dbReference type="EMBL" id="MBD8527116.1"/>
    </source>
</evidence>
<dbReference type="EC" id="2.1.1.44" evidence="4"/>
<feature type="domain" description="Histidine-specific methyltransferase SAM-dependent" evidence="3">
    <location>
        <begin position="19"/>
        <end position="318"/>
    </location>
</feature>
<dbReference type="InterPro" id="IPR051128">
    <property type="entry name" value="EgtD_Methyltrsf_superfamily"/>
</dbReference>
<dbReference type="Gene3D" id="3.40.50.150">
    <property type="entry name" value="Vaccinia Virus protein VP39"/>
    <property type="match status" value="1"/>
</dbReference>
<keyword evidence="5" id="KW-1185">Reference proteome</keyword>
<dbReference type="NCBIfam" id="TIGR03438">
    <property type="entry name" value="egtD_ergothio"/>
    <property type="match status" value="1"/>
</dbReference>
<evidence type="ECO:0000313" key="5">
    <source>
        <dbReference type="Proteomes" id="UP000613768"/>
    </source>
</evidence>
<dbReference type="InterPro" id="IPR019257">
    <property type="entry name" value="MeTrfase_dom"/>
</dbReference>
<dbReference type="GO" id="GO:0052706">
    <property type="term" value="F:L-histidine N(alpha)-methyltransferase activity"/>
    <property type="evidence" value="ECO:0007669"/>
    <property type="project" value="UniProtKB-EC"/>
</dbReference>
<comment type="caution">
    <text evidence="4">The sequence shown here is derived from an EMBL/GenBank/DDBJ whole genome shotgun (WGS) entry which is preliminary data.</text>
</comment>
<keyword evidence="2 4" id="KW-0808">Transferase</keyword>
<organism evidence="4 5">
    <name type="scientific">Pseudomarimonas arenosa</name>
    <dbReference type="NCBI Taxonomy" id="2774145"/>
    <lineage>
        <taxon>Bacteria</taxon>
        <taxon>Pseudomonadati</taxon>
        <taxon>Pseudomonadota</taxon>
        <taxon>Gammaproteobacteria</taxon>
        <taxon>Lysobacterales</taxon>
        <taxon>Lysobacteraceae</taxon>
        <taxon>Pseudomarimonas</taxon>
    </lineage>
</organism>
<dbReference type="InterPro" id="IPR029063">
    <property type="entry name" value="SAM-dependent_MTases_sf"/>
</dbReference>
<evidence type="ECO:0000256" key="2">
    <source>
        <dbReference type="ARBA" id="ARBA00022679"/>
    </source>
</evidence>
<sequence length="320" mass="35175">MNAVMPLIDLRPPVEDMLSEVCRGLAQTPKRISSKYFYDARGSALFEQICAQPEYYLTRTELGILQQQIGAIAEALGPDVLLIEFGSGSGIKTERLLRGMRTPVAYVPIDISRSALRASAEALRQALPGVPIIPVCADFTQALSLPTAPRPTKRRVLFFPGSTLGNFSTDDALALLRRMRQVVGTGGAVLIGLDMKKSVERLEAAYNDAAGVTAEFTLNLLVRLNRELGADFAVDRFRHRARYNRLAGRIETHLLSQCRQQVSLDGQRFEFAAGEAMLVEYSAKYDQTDVERMASKSGLAVERVFSDAEGDFSLQLLSAV</sequence>
<dbReference type="SUPFAM" id="SSF53335">
    <property type="entry name" value="S-adenosyl-L-methionine-dependent methyltransferases"/>
    <property type="match status" value="1"/>
</dbReference>
<dbReference type="Proteomes" id="UP000613768">
    <property type="component" value="Unassembled WGS sequence"/>
</dbReference>
<evidence type="ECO:0000259" key="3">
    <source>
        <dbReference type="Pfam" id="PF10017"/>
    </source>
</evidence>
<evidence type="ECO:0000256" key="1">
    <source>
        <dbReference type="ARBA" id="ARBA00022603"/>
    </source>
</evidence>
<dbReference type="PANTHER" id="PTHR43397:SF1">
    <property type="entry name" value="ERGOTHIONEINE BIOSYNTHESIS PROTEIN 1"/>
    <property type="match status" value="1"/>
</dbReference>
<gene>
    <name evidence="4" type="primary">egtD</name>
    <name evidence="4" type="ORF">IFO71_15345</name>
</gene>
<dbReference type="EMBL" id="JACYTR010000041">
    <property type="protein sequence ID" value="MBD8527116.1"/>
    <property type="molecule type" value="Genomic_DNA"/>
</dbReference>
<proteinExistence type="predicted"/>
<accession>A0AAW3ZM30</accession>
<dbReference type="AlphaFoldDB" id="A0AAW3ZM30"/>
<dbReference type="InterPro" id="IPR035094">
    <property type="entry name" value="EgtD"/>
</dbReference>
<dbReference type="InterPro" id="IPR017804">
    <property type="entry name" value="MeTrfase_EgtD-like"/>
</dbReference>
<name>A0AAW3ZM30_9GAMM</name>
<dbReference type="GO" id="GO:0032259">
    <property type="term" value="P:methylation"/>
    <property type="evidence" value="ECO:0007669"/>
    <property type="project" value="UniProtKB-KW"/>
</dbReference>
<reference evidence="4 5" key="1">
    <citation type="submission" date="2020-09" db="EMBL/GenBank/DDBJ databases">
        <title>Pseudoxanthomonas sp. CAU 1598 isolated from sand of Yaerae Beach.</title>
        <authorList>
            <person name="Kim W."/>
        </authorList>
    </citation>
    <scope>NUCLEOTIDE SEQUENCE [LARGE SCALE GENOMIC DNA]</scope>
    <source>
        <strain evidence="4 5">CAU 1598</strain>
    </source>
</reference>
<dbReference type="PIRSF" id="PIRSF018005">
    <property type="entry name" value="UCP018005"/>
    <property type="match status" value="1"/>
</dbReference>
<protein>
    <submittedName>
        <fullName evidence="4">L-histidine N(Alpha)-methyltransferase</fullName>
        <ecNumber evidence="4">2.1.1.44</ecNumber>
    </submittedName>
</protein>
<dbReference type="Pfam" id="PF10017">
    <property type="entry name" value="Methyltransf_33"/>
    <property type="match status" value="1"/>
</dbReference>